<accession>A0ACB8DUS8</accession>
<dbReference type="Proteomes" id="UP000821865">
    <property type="component" value="Chromosome 1"/>
</dbReference>
<evidence type="ECO:0000313" key="1">
    <source>
        <dbReference type="EMBL" id="KAH7978084.1"/>
    </source>
</evidence>
<keyword evidence="2" id="KW-1185">Reference proteome</keyword>
<organism evidence="1 2">
    <name type="scientific">Dermacentor silvarum</name>
    <name type="common">Tick</name>
    <dbReference type="NCBI Taxonomy" id="543639"/>
    <lineage>
        <taxon>Eukaryota</taxon>
        <taxon>Metazoa</taxon>
        <taxon>Ecdysozoa</taxon>
        <taxon>Arthropoda</taxon>
        <taxon>Chelicerata</taxon>
        <taxon>Arachnida</taxon>
        <taxon>Acari</taxon>
        <taxon>Parasitiformes</taxon>
        <taxon>Ixodida</taxon>
        <taxon>Ixodoidea</taxon>
        <taxon>Ixodidae</taxon>
        <taxon>Rhipicephalinae</taxon>
        <taxon>Dermacentor</taxon>
    </lineage>
</organism>
<sequence>MPEFIQRVAASGRSAVSVWGAITFQGLGPLVRIEGRFNADSYCSILDDVLLPYLVGGPFPDNEFILQHDNSPFHKARKVGVYLDDRDVAVLDWPPQSPDVNVIESVWGRMKFSMASQQLHVLSADALWTVVEEEWGRLSANTTFCRSLYSSMPSRMRAIIDAGGEATRY</sequence>
<comment type="caution">
    <text evidence="1">The sequence shown here is derived from an EMBL/GenBank/DDBJ whole genome shotgun (WGS) entry which is preliminary data.</text>
</comment>
<name>A0ACB8DUS8_DERSI</name>
<protein>
    <submittedName>
        <fullName evidence="1">Uncharacterized protein</fullName>
    </submittedName>
</protein>
<evidence type="ECO:0000313" key="2">
    <source>
        <dbReference type="Proteomes" id="UP000821865"/>
    </source>
</evidence>
<proteinExistence type="predicted"/>
<gene>
    <name evidence="1" type="ORF">HPB49_004435</name>
</gene>
<reference evidence="1" key="1">
    <citation type="submission" date="2020-05" db="EMBL/GenBank/DDBJ databases">
        <title>Large-scale comparative analyses of tick genomes elucidate their genetic diversity and vector capacities.</title>
        <authorList>
            <person name="Jia N."/>
            <person name="Wang J."/>
            <person name="Shi W."/>
            <person name="Du L."/>
            <person name="Sun Y."/>
            <person name="Zhan W."/>
            <person name="Jiang J."/>
            <person name="Wang Q."/>
            <person name="Zhang B."/>
            <person name="Ji P."/>
            <person name="Sakyi L.B."/>
            <person name="Cui X."/>
            <person name="Yuan T."/>
            <person name="Jiang B."/>
            <person name="Yang W."/>
            <person name="Lam T.T.-Y."/>
            <person name="Chang Q."/>
            <person name="Ding S."/>
            <person name="Wang X."/>
            <person name="Zhu J."/>
            <person name="Ruan X."/>
            <person name="Zhao L."/>
            <person name="Wei J."/>
            <person name="Que T."/>
            <person name="Du C."/>
            <person name="Cheng J."/>
            <person name="Dai P."/>
            <person name="Han X."/>
            <person name="Huang E."/>
            <person name="Gao Y."/>
            <person name="Liu J."/>
            <person name="Shao H."/>
            <person name="Ye R."/>
            <person name="Li L."/>
            <person name="Wei W."/>
            <person name="Wang X."/>
            <person name="Wang C."/>
            <person name="Yang T."/>
            <person name="Huo Q."/>
            <person name="Li W."/>
            <person name="Guo W."/>
            <person name="Chen H."/>
            <person name="Zhou L."/>
            <person name="Ni X."/>
            <person name="Tian J."/>
            <person name="Zhou Y."/>
            <person name="Sheng Y."/>
            <person name="Liu T."/>
            <person name="Pan Y."/>
            <person name="Xia L."/>
            <person name="Li J."/>
            <person name="Zhao F."/>
            <person name="Cao W."/>
        </authorList>
    </citation>
    <scope>NUCLEOTIDE SEQUENCE</scope>
    <source>
        <strain evidence="1">Dsil-2018</strain>
    </source>
</reference>
<dbReference type="EMBL" id="CM023470">
    <property type="protein sequence ID" value="KAH7978084.1"/>
    <property type="molecule type" value="Genomic_DNA"/>
</dbReference>